<dbReference type="GO" id="GO:0009063">
    <property type="term" value="P:amino acid catabolic process"/>
    <property type="evidence" value="ECO:0007669"/>
    <property type="project" value="InterPro"/>
</dbReference>
<dbReference type="InterPro" id="IPR029065">
    <property type="entry name" value="Enolase_C-like"/>
</dbReference>
<dbReference type="GO" id="GO:0046872">
    <property type="term" value="F:metal ion binding"/>
    <property type="evidence" value="ECO:0007669"/>
    <property type="project" value="UniProtKB-KW"/>
</dbReference>
<keyword evidence="1" id="KW-0479">Metal-binding</keyword>
<dbReference type="PANTHER" id="PTHR48073:SF2">
    <property type="entry name" value="O-SUCCINYLBENZOATE SYNTHASE"/>
    <property type="match status" value="1"/>
</dbReference>
<dbReference type="EMBL" id="CP070608">
    <property type="protein sequence ID" value="QSE96269.1"/>
    <property type="molecule type" value="Genomic_DNA"/>
</dbReference>
<gene>
    <name evidence="3" type="ORF">JR347_11680</name>
</gene>
<evidence type="ECO:0000313" key="4">
    <source>
        <dbReference type="Proteomes" id="UP000662783"/>
    </source>
</evidence>
<dbReference type="RefSeq" id="WP_205720786.1">
    <property type="nucleotide sequence ID" value="NZ_CP070608.1"/>
</dbReference>
<dbReference type="SFLD" id="SFLDS00001">
    <property type="entry name" value="Enolase"/>
    <property type="match status" value="1"/>
</dbReference>
<sequence length="363" mass="41118">MALKAKLIPHTLKFKFDAGTSRGVLREKKTYLLKIWEESNPAVVGIGECGPLAKLSIDDFENLDESITLLAEKINGADLPPNADAIYDFAFQIAGYDYPSLRFAIEVALLDLKGGGQRMIFNNAFFSSQDQIPINGLIWMGHMENMLLQISDKIVEEFDCLKVKVGSLDFEKEVDILNYVRRKYYNQQIMLRVDANGAFKPHEALYKMKTLAFQNIHSIEQPIAAGQHDLMAELCVNPPIDIALDEELIGVHKKEDKEQLLKKIKPQYIIIKPTLLGGFQSSLEWIKIADSMKIGWWITSALESNIGLNAICQFTYQLKAKGHQGLGTGKLYENNFESPLTIKKGHIFYDQTKEWDLTELDDE</sequence>
<organism evidence="3 4">
    <name type="scientific">Fulvivirga lutea</name>
    <dbReference type="NCBI Taxonomy" id="2810512"/>
    <lineage>
        <taxon>Bacteria</taxon>
        <taxon>Pseudomonadati</taxon>
        <taxon>Bacteroidota</taxon>
        <taxon>Cytophagia</taxon>
        <taxon>Cytophagales</taxon>
        <taxon>Fulvivirgaceae</taxon>
        <taxon>Fulvivirga</taxon>
    </lineage>
</organism>
<proteinExistence type="predicted"/>
<reference evidence="3" key="1">
    <citation type="submission" date="2021-02" db="EMBL/GenBank/DDBJ databases">
        <title>Fulvivirga sp. S481 isolated from sea water.</title>
        <authorList>
            <person name="Bae S.S."/>
            <person name="Baek K."/>
        </authorList>
    </citation>
    <scope>NUCLEOTIDE SEQUENCE</scope>
    <source>
        <strain evidence="3">S481</strain>
    </source>
</reference>
<dbReference type="SUPFAM" id="SSF54826">
    <property type="entry name" value="Enolase N-terminal domain-like"/>
    <property type="match status" value="1"/>
</dbReference>
<dbReference type="SFLD" id="SFLDG00180">
    <property type="entry name" value="muconate_cycloisomerase"/>
    <property type="match status" value="1"/>
</dbReference>
<dbReference type="InterPro" id="IPR018110">
    <property type="entry name" value="Mandel_Rmase/mucon_lact_enz_CS"/>
</dbReference>
<evidence type="ECO:0000256" key="1">
    <source>
        <dbReference type="ARBA" id="ARBA00022723"/>
    </source>
</evidence>
<dbReference type="GO" id="GO:0016854">
    <property type="term" value="F:racemase and epimerase activity"/>
    <property type="evidence" value="ECO:0007669"/>
    <property type="project" value="UniProtKB-ARBA"/>
</dbReference>
<dbReference type="Gene3D" id="3.30.390.10">
    <property type="entry name" value="Enolase-like, N-terminal domain"/>
    <property type="match status" value="1"/>
</dbReference>
<name>A0A974WDQ3_9BACT</name>
<dbReference type="Pfam" id="PF13378">
    <property type="entry name" value="MR_MLE_C"/>
    <property type="match status" value="1"/>
</dbReference>
<evidence type="ECO:0000259" key="2">
    <source>
        <dbReference type="SMART" id="SM00922"/>
    </source>
</evidence>
<dbReference type="SMART" id="SM00922">
    <property type="entry name" value="MR_MLE"/>
    <property type="match status" value="1"/>
</dbReference>
<dbReference type="InterPro" id="IPR029017">
    <property type="entry name" value="Enolase-like_N"/>
</dbReference>
<dbReference type="Gene3D" id="3.20.20.120">
    <property type="entry name" value="Enolase-like C-terminal domain"/>
    <property type="match status" value="1"/>
</dbReference>
<dbReference type="Proteomes" id="UP000662783">
    <property type="component" value="Chromosome"/>
</dbReference>
<protein>
    <submittedName>
        <fullName evidence="3">O-succinylbenzoate synthase</fullName>
    </submittedName>
</protein>
<dbReference type="AlphaFoldDB" id="A0A974WDQ3"/>
<dbReference type="KEGG" id="fuv:JR347_11680"/>
<dbReference type="PROSITE" id="PS00909">
    <property type="entry name" value="MR_MLE_2"/>
    <property type="match status" value="1"/>
</dbReference>
<evidence type="ECO:0000313" key="3">
    <source>
        <dbReference type="EMBL" id="QSE96269.1"/>
    </source>
</evidence>
<dbReference type="CDD" id="cd03320">
    <property type="entry name" value="OSBS"/>
    <property type="match status" value="1"/>
</dbReference>
<keyword evidence="4" id="KW-1185">Reference proteome</keyword>
<dbReference type="SFLD" id="SFLDF00009">
    <property type="entry name" value="o-succinylbenzoate_synthase"/>
    <property type="match status" value="1"/>
</dbReference>
<dbReference type="PANTHER" id="PTHR48073">
    <property type="entry name" value="O-SUCCINYLBENZOATE SYNTHASE-RELATED"/>
    <property type="match status" value="1"/>
</dbReference>
<dbReference type="SUPFAM" id="SSF51604">
    <property type="entry name" value="Enolase C-terminal domain-like"/>
    <property type="match status" value="1"/>
</dbReference>
<dbReference type="InterPro" id="IPR013342">
    <property type="entry name" value="Mandelate_racemase_C"/>
</dbReference>
<feature type="domain" description="Mandelate racemase/muconate lactonizing enzyme C-terminal" evidence="2">
    <location>
        <begin position="143"/>
        <end position="241"/>
    </location>
</feature>
<dbReference type="InterPro" id="IPR036849">
    <property type="entry name" value="Enolase-like_C_sf"/>
</dbReference>
<accession>A0A974WDQ3</accession>